<dbReference type="PROSITE" id="PS50887">
    <property type="entry name" value="GGDEF"/>
    <property type="match status" value="1"/>
</dbReference>
<dbReference type="InterPro" id="IPR011623">
    <property type="entry name" value="7TMR_DISM_rcpt_extracell_dom1"/>
</dbReference>
<dbReference type="Pfam" id="PF00990">
    <property type="entry name" value="GGDEF"/>
    <property type="match status" value="1"/>
</dbReference>
<dbReference type="EMBL" id="CP023406">
    <property type="protein sequence ID" value="ATD67031.1"/>
    <property type="molecule type" value="Genomic_DNA"/>
</dbReference>
<dbReference type="KEGG" id="lum:CNR27_05880"/>
<evidence type="ECO:0000256" key="4">
    <source>
        <dbReference type="SAM" id="Phobius"/>
    </source>
</evidence>
<dbReference type="FunFam" id="3.30.70.270:FF:000001">
    <property type="entry name" value="Diguanylate cyclase domain protein"/>
    <property type="match status" value="1"/>
</dbReference>
<dbReference type="AlphaFoldDB" id="A0A290XD78"/>
<feature type="domain" description="GGDEF" evidence="5">
    <location>
        <begin position="633"/>
        <end position="766"/>
    </location>
</feature>
<accession>A0A290XD78</accession>
<feature type="transmembrane region" description="Helical" evidence="4">
    <location>
        <begin position="395"/>
        <end position="415"/>
    </location>
</feature>
<dbReference type="Pfam" id="PF07695">
    <property type="entry name" value="7TMR-DISM_7TM"/>
    <property type="match status" value="1"/>
</dbReference>
<proteinExistence type="predicted"/>
<dbReference type="NCBIfam" id="TIGR00254">
    <property type="entry name" value="GGDEF"/>
    <property type="match status" value="1"/>
</dbReference>
<comment type="catalytic activity">
    <reaction evidence="3">
        <text>2 GTP = 3',3'-c-di-GMP + 2 diphosphate</text>
        <dbReference type="Rhea" id="RHEA:24898"/>
        <dbReference type="ChEBI" id="CHEBI:33019"/>
        <dbReference type="ChEBI" id="CHEBI:37565"/>
        <dbReference type="ChEBI" id="CHEBI:58805"/>
        <dbReference type="EC" id="2.7.7.65"/>
    </reaction>
</comment>
<gene>
    <name evidence="6" type="ORF">CNR27_05880</name>
</gene>
<dbReference type="InterPro" id="IPR050469">
    <property type="entry name" value="Diguanylate_Cyclase"/>
</dbReference>
<dbReference type="Proteomes" id="UP000218968">
    <property type="component" value="Chromosome"/>
</dbReference>
<protein>
    <recommendedName>
        <fullName evidence="2">diguanylate cyclase</fullName>
        <ecNumber evidence="2">2.7.7.65</ecNumber>
    </recommendedName>
</protein>
<feature type="transmembrane region" description="Helical" evidence="4">
    <location>
        <begin position="336"/>
        <end position="356"/>
    </location>
</feature>
<organism evidence="6 7">
    <name type="scientific">Luteimonas chenhongjianii</name>
    <dbReference type="NCBI Taxonomy" id="2006110"/>
    <lineage>
        <taxon>Bacteria</taxon>
        <taxon>Pseudomonadati</taxon>
        <taxon>Pseudomonadota</taxon>
        <taxon>Gammaproteobacteria</taxon>
        <taxon>Lysobacterales</taxon>
        <taxon>Lysobacteraceae</taxon>
        <taxon>Luteimonas</taxon>
    </lineage>
</organism>
<dbReference type="Gene3D" id="3.30.70.270">
    <property type="match status" value="1"/>
</dbReference>
<feature type="transmembrane region" description="Helical" evidence="4">
    <location>
        <begin position="239"/>
        <end position="258"/>
    </location>
</feature>
<keyword evidence="7" id="KW-1185">Reference proteome</keyword>
<evidence type="ECO:0000256" key="2">
    <source>
        <dbReference type="ARBA" id="ARBA00012528"/>
    </source>
</evidence>
<dbReference type="EC" id="2.7.7.65" evidence="2"/>
<dbReference type="OrthoDB" id="9803824at2"/>
<evidence type="ECO:0000256" key="1">
    <source>
        <dbReference type="ARBA" id="ARBA00001946"/>
    </source>
</evidence>
<dbReference type="CDD" id="cd01949">
    <property type="entry name" value="GGDEF"/>
    <property type="match status" value="1"/>
</dbReference>
<feature type="transmembrane region" description="Helical" evidence="4">
    <location>
        <begin position="363"/>
        <end position="383"/>
    </location>
</feature>
<feature type="transmembrane region" description="Helical" evidence="4">
    <location>
        <begin position="270"/>
        <end position="293"/>
    </location>
</feature>
<feature type="transmembrane region" description="Helical" evidence="4">
    <location>
        <begin position="71"/>
        <end position="89"/>
    </location>
</feature>
<dbReference type="GO" id="GO:0052621">
    <property type="term" value="F:diguanylate cyclase activity"/>
    <property type="evidence" value="ECO:0007669"/>
    <property type="project" value="UniProtKB-EC"/>
</dbReference>
<dbReference type="PANTHER" id="PTHR45138">
    <property type="entry name" value="REGULATORY COMPONENTS OF SENSORY TRANSDUCTION SYSTEM"/>
    <property type="match status" value="1"/>
</dbReference>
<dbReference type="SUPFAM" id="SSF55073">
    <property type="entry name" value="Nucleotide cyclase"/>
    <property type="match status" value="1"/>
</dbReference>
<evidence type="ECO:0000256" key="3">
    <source>
        <dbReference type="ARBA" id="ARBA00034247"/>
    </source>
</evidence>
<dbReference type="GO" id="GO:0043709">
    <property type="term" value="P:cell adhesion involved in single-species biofilm formation"/>
    <property type="evidence" value="ECO:0007669"/>
    <property type="project" value="TreeGrafter"/>
</dbReference>
<evidence type="ECO:0000313" key="6">
    <source>
        <dbReference type="EMBL" id="ATD67031.1"/>
    </source>
</evidence>
<dbReference type="InterPro" id="IPR000160">
    <property type="entry name" value="GGDEF_dom"/>
</dbReference>
<keyword evidence="4" id="KW-0812">Transmembrane</keyword>
<name>A0A290XD78_9GAMM</name>
<dbReference type="GO" id="GO:1902201">
    <property type="term" value="P:negative regulation of bacterial-type flagellum-dependent cell motility"/>
    <property type="evidence" value="ECO:0007669"/>
    <property type="project" value="TreeGrafter"/>
</dbReference>
<comment type="cofactor">
    <cofactor evidence="1">
        <name>Mg(2+)</name>
        <dbReference type="ChEBI" id="CHEBI:18420"/>
    </cofactor>
</comment>
<dbReference type="InterPro" id="IPR029787">
    <property type="entry name" value="Nucleotide_cyclase"/>
</dbReference>
<feature type="transmembrane region" description="Helical" evidence="4">
    <location>
        <begin position="314"/>
        <end position="330"/>
    </location>
</feature>
<feature type="transmembrane region" description="Helical" evidence="4">
    <location>
        <begin position="211"/>
        <end position="232"/>
    </location>
</feature>
<dbReference type="PANTHER" id="PTHR45138:SF9">
    <property type="entry name" value="DIGUANYLATE CYCLASE DGCM-RELATED"/>
    <property type="match status" value="1"/>
</dbReference>
<keyword evidence="4" id="KW-1133">Transmembrane helix</keyword>
<dbReference type="SMART" id="SM00267">
    <property type="entry name" value="GGDEF"/>
    <property type="match status" value="1"/>
</dbReference>
<evidence type="ECO:0000313" key="7">
    <source>
        <dbReference type="Proteomes" id="UP000218968"/>
    </source>
</evidence>
<evidence type="ECO:0000259" key="5">
    <source>
        <dbReference type="PROSITE" id="PS50887"/>
    </source>
</evidence>
<keyword evidence="4" id="KW-0472">Membrane</keyword>
<dbReference type="InterPro" id="IPR043128">
    <property type="entry name" value="Rev_trsase/Diguanyl_cyclase"/>
</dbReference>
<reference evidence="7" key="1">
    <citation type="submission" date="2017-09" db="EMBL/GenBank/DDBJ databases">
        <title>Luteimonas liuhanmingii sp.nov., isolated from the intestinal contents of Tibetan Plateau Pika in Yushu, Qinghai Province, China.</title>
        <authorList>
            <person name="Gui Z."/>
        </authorList>
    </citation>
    <scope>NUCLEOTIDE SEQUENCE [LARGE SCALE GENOMIC DNA]</scope>
    <source>
        <strain evidence="7">100111</strain>
    </source>
</reference>
<dbReference type="GO" id="GO:0005886">
    <property type="term" value="C:plasma membrane"/>
    <property type="evidence" value="ECO:0007669"/>
    <property type="project" value="TreeGrafter"/>
</dbReference>
<sequence>MRSTPGTCHTFVTTVRKPWHASCDGQASTGGAVHARASASGHRDMPALAGPGRQPDLSMELSASRAMPGHGWVLAACLLLLLGLFAALVSTTRLQPEESHPVEVRPLSDGVFELRVELPAEVSERWALWFPREPVDRLQLLAADGWQSEPLEFFAVGAGEGLLPHGYRFVLPRDAHGPTVLRAQVDGGLHDGLRPVLAEAADIRRVEASGIALTGAVYGGLLTLAALALALAYASRDRLFIGLFGFIVPLMLLLQALNGHLYGLPGVRLFGWWGLQGLAALTLVQAAAALWMIEAYTSNGHEPRHARLVRRGSVVLIGLAALFLLNLPWLERLSQPVSAIAWTLAGLAVLAMLVDAGRRGVPLAWALASVGVVAIGAGLWLALARHGLAPGGSLLYLAYQGAAVAFALVLALALTHRIGDYREARERDRLARMDTERRMRREAARADLSTALQIQLNGLDPGEIPWQGFRLLMDHLLPLVPSESCIAVLRDYQGRDHLLVEPSIALPSAEHEINRRSLILRRQATAGLALQQPVRSSPGGPVVAMEALVPFQVRAPGWGVLLLRREGGEGFTTEEMSVIGELARVVQLQVGQAAAAVKLRLSAEMDALTGSMNRRTIDLWTERTFAEAERSARPVSVLFIDLDHFKSVNDRFGHACGDECLREVASALRGVLSEADMFGRYGGEEFIAVLPGRDGADARALGERMRIAVENREVRHDDQRIRLTVSIGIATRQRGEDTPAAAIARADKALYAAKRQGRNCIQVAPAIFS</sequence>